<dbReference type="EMBL" id="JACQRX010000345">
    <property type="protein sequence ID" value="MBI4252379.1"/>
    <property type="molecule type" value="Genomic_DNA"/>
</dbReference>
<evidence type="ECO:0000259" key="1">
    <source>
        <dbReference type="PROSITE" id="PS50995"/>
    </source>
</evidence>
<dbReference type="PANTHER" id="PTHR33164:SF99">
    <property type="entry name" value="MARR FAMILY REGULATORY PROTEIN"/>
    <property type="match status" value="1"/>
</dbReference>
<dbReference type="PROSITE" id="PS50995">
    <property type="entry name" value="HTH_MARR_2"/>
    <property type="match status" value="1"/>
</dbReference>
<dbReference type="PANTHER" id="PTHR33164">
    <property type="entry name" value="TRANSCRIPTIONAL REGULATOR, MARR FAMILY"/>
    <property type="match status" value="1"/>
</dbReference>
<proteinExistence type="predicted"/>
<dbReference type="SUPFAM" id="SSF46785">
    <property type="entry name" value="Winged helix' DNA-binding domain"/>
    <property type="match status" value="1"/>
</dbReference>
<evidence type="ECO:0000313" key="3">
    <source>
        <dbReference type="Proteomes" id="UP000752292"/>
    </source>
</evidence>
<organism evidence="2 3">
    <name type="scientific">Tectimicrobiota bacterium</name>
    <dbReference type="NCBI Taxonomy" id="2528274"/>
    <lineage>
        <taxon>Bacteria</taxon>
        <taxon>Pseudomonadati</taxon>
        <taxon>Nitrospinota/Tectimicrobiota group</taxon>
        <taxon>Candidatus Tectimicrobiota</taxon>
    </lineage>
</organism>
<dbReference type="InterPro" id="IPR000835">
    <property type="entry name" value="HTH_MarR-typ"/>
</dbReference>
<dbReference type="SMART" id="SM00347">
    <property type="entry name" value="HTH_MARR"/>
    <property type="match status" value="1"/>
</dbReference>
<dbReference type="InterPro" id="IPR036388">
    <property type="entry name" value="WH-like_DNA-bd_sf"/>
</dbReference>
<evidence type="ECO:0000313" key="2">
    <source>
        <dbReference type="EMBL" id="MBI4252379.1"/>
    </source>
</evidence>
<dbReference type="Proteomes" id="UP000752292">
    <property type="component" value="Unassembled WGS sequence"/>
</dbReference>
<name>A0A932ZVT1_UNCTE</name>
<reference evidence="2" key="1">
    <citation type="submission" date="2020-07" db="EMBL/GenBank/DDBJ databases">
        <title>Huge and variable diversity of episymbiotic CPR bacteria and DPANN archaea in groundwater ecosystems.</title>
        <authorList>
            <person name="He C.Y."/>
            <person name="Keren R."/>
            <person name="Whittaker M."/>
            <person name="Farag I.F."/>
            <person name="Doudna J."/>
            <person name="Cate J.H.D."/>
            <person name="Banfield J.F."/>
        </authorList>
    </citation>
    <scope>NUCLEOTIDE SEQUENCE</scope>
    <source>
        <strain evidence="2">NC_groundwater_1370_Ag_S-0.2um_69_93</strain>
    </source>
</reference>
<dbReference type="AlphaFoldDB" id="A0A932ZVT1"/>
<protein>
    <submittedName>
        <fullName evidence="2">MarR family transcriptional regulator</fullName>
    </submittedName>
</protein>
<dbReference type="Pfam" id="PF12802">
    <property type="entry name" value="MarR_2"/>
    <property type="match status" value="1"/>
</dbReference>
<dbReference type="Gene3D" id="1.10.10.10">
    <property type="entry name" value="Winged helix-like DNA-binding domain superfamily/Winged helix DNA-binding domain"/>
    <property type="match status" value="1"/>
</dbReference>
<dbReference type="GO" id="GO:0003700">
    <property type="term" value="F:DNA-binding transcription factor activity"/>
    <property type="evidence" value="ECO:0007669"/>
    <property type="project" value="InterPro"/>
</dbReference>
<feature type="domain" description="HTH marR-type" evidence="1">
    <location>
        <begin position="22"/>
        <end position="157"/>
    </location>
</feature>
<dbReference type="GO" id="GO:0006950">
    <property type="term" value="P:response to stress"/>
    <property type="evidence" value="ECO:0007669"/>
    <property type="project" value="TreeGrafter"/>
</dbReference>
<accession>A0A932ZVT1</accession>
<comment type="caution">
    <text evidence="2">The sequence shown here is derived from an EMBL/GenBank/DDBJ whole genome shotgun (WGS) entry which is preliminary data.</text>
</comment>
<gene>
    <name evidence="2" type="ORF">HY618_07955</name>
</gene>
<dbReference type="InterPro" id="IPR036390">
    <property type="entry name" value="WH_DNA-bd_sf"/>
</dbReference>
<dbReference type="InterPro" id="IPR039422">
    <property type="entry name" value="MarR/SlyA-like"/>
</dbReference>
<sequence>MAARSGEAGAAAPAGEAQDALGMRLKVALDRLADRRRPAGRDAVCCRGLTFNQWALLRTLCEEGGGAGLPMGALAARLGLTPSGATRCAGPLAERGLIERRLRPGDRRVCCLIPTLEGMALGHEITAECAAGDRALLDRLPAGDREAAVRAVERLAQEAGAIFLPPDPCCLPDYQENKESFS</sequence>